<accession>A0A1M4XSD2</accession>
<dbReference type="PANTHER" id="PTHR45663:SF11">
    <property type="entry name" value="GEO12009P1"/>
    <property type="match status" value="1"/>
</dbReference>
<evidence type="ECO:0000259" key="1">
    <source>
        <dbReference type="PROSITE" id="PS51352"/>
    </source>
</evidence>
<dbReference type="Proteomes" id="UP000184462">
    <property type="component" value="Unassembled WGS sequence"/>
</dbReference>
<dbReference type="Gene3D" id="3.40.30.10">
    <property type="entry name" value="Glutaredoxin"/>
    <property type="match status" value="1"/>
</dbReference>
<dbReference type="InterPro" id="IPR036249">
    <property type="entry name" value="Thioredoxin-like_sf"/>
</dbReference>
<dbReference type="GO" id="GO:0045454">
    <property type="term" value="P:cell redox homeostasis"/>
    <property type="evidence" value="ECO:0007669"/>
    <property type="project" value="TreeGrafter"/>
</dbReference>
<dbReference type="OrthoDB" id="9790390at2"/>
<name>A0A1M4XSD2_9FLAO</name>
<proteinExistence type="predicted"/>
<dbReference type="GO" id="GO:0005829">
    <property type="term" value="C:cytosol"/>
    <property type="evidence" value="ECO:0007669"/>
    <property type="project" value="TreeGrafter"/>
</dbReference>
<dbReference type="Pfam" id="PF00085">
    <property type="entry name" value="Thioredoxin"/>
    <property type="match status" value="1"/>
</dbReference>
<feature type="domain" description="Thioredoxin" evidence="1">
    <location>
        <begin position="1"/>
        <end position="99"/>
    </location>
</feature>
<reference evidence="2 3" key="1">
    <citation type="submission" date="2016-11" db="EMBL/GenBank/DDBJ databases">
        <authorList>
            <person name="Jaros S."/>
            <person name="Januszkiewicz K."/>
            <person name="Wedrychowicz H."/>
        </authorList>
    </citation>
    <scope>NUCLEOTIDE SEQUENCE [LARGE SCALE GENOMIC DNA]</scope>
    <source>
        <strain evidence="2 3">DSM 25661</strain>
    </source>
</reference>
<dbReference type="RefSeq" id="WP_073193576.1">
    <property type="nucleotide sequence ID" value="NZ_FQTW01000010.1"/>
</dbReference>
<evidence type="ECO:0000313" key="2">
    <source>
        <dbReference type="EMBL" id="SHE96162.1"/>
    </source>
</evidence>
<dbReference type="PROSITE" id="PS51352">
    <property type="entry name" value="THIOREDOXIN_2"/>
    <property type="match status" value="1"/>
</dbReference>
<dbReference type="InterPro" id="IPR013766">
    <property type="entry name" value="Thioredoxin_domain"/>
</dbReference>
<protein>
    <submittedName>
        <fullName evidence="2">Thioredoxin 1</fullName>
    </submittedName>
</protein>
<keyword evidence="3" id="KW-1185">Reference proteome</keyword>
<organism evidence="2 3">
    <name type="scientific">Psychroflexus salarius</name>
    <dbReference type="NCBI Taxonomy" id="1155689"/>
    <lineage>
        <taxon>Bacteria</taxon>
        <taxon>Pseudomonadati</taxon>
        <taxon>Bacteroidota</taxon>
        <taxon>Flavobacteriia</taxon>
        <taxon>Flavobacteriales</taxon>
        <taxon>Flavobacteriaceae</taxon>
        <taxon>Psychroflexus</taxon>
    </lineage>
</organism>
<dbReference type="GO" id="GO:0015035">
    <property type="term" value="F:protein-disulfide reductase activity"/>
    <property type="evidence" value="ECO:0007669"/>
    <property type="project" value="TreeGrafter"/>
</dbReference>
<dbReference type="EMBL" id="FQTW01000010">
    <property type="protein sequence ID" value="SHE96162.1"/>
    <property type="molecule type" value="Genomic_DNA"/>
</dbReference>
<evidence type="ECO:0000313" key="3">
    <source>
        <dbReference type="Proteomes" id="UP000184462"/>
    </source>
</evidence>
<dbReference type="AlphaFoldDB" id="A0A1M4XSD2"/>
<gene>
    <name evidence="2" type="ORF">SAMN05444278_11033</name>
</gene>
<dbReference type="SUPFAM" id="SSF52833">
    <property type="entry name" value="Thioredoxin-like"/>
    <property type="match status" value="1"/>
</dbReference>
<dbReference type="CDD" id="cd02947">
    <property type="entry name" value="TRX_family"/>
    <property type="match status" value="1"/>
</dbReference>
<sequence>MTKFGELIDLEKPVLLNFFADWDENCEVIHETLKDVSAAVGDSAKLIKINAESNEQLIEALRVKNLPTYMLYKSGEMVWRQSGVLSANDLIIKIEETANK</sequence>
<dbReference type="PANTHER" id="PTHR45663">
    <property type="entry name" value="GEO12009P1"/>
    <property type="match status" value="1"/>
</dbReference>
<dbReference type="STRING" id="1155689.SAMN05444278_11033"/>